<sequence>MKKKSQVGDDSVADDDGDHDHDRNHQSRSHHRSRNTRRRNRAKEGRGRSRCIGPDGRVAEEENSRPDPTTGGCLSGLVDVYTITVAMYPLIDEQLITLSGC</sequence>
<gene>
    <name evidence="2" type="ORF">HS088_TW15G01205</name>
</gene>
<reference evidence="2 3" key="1">
    <citation type="journal article" date="2020" name="Nat. Commun.">
        <title>Genome of Tripterygium wilfordii and identification of cytochrome P450 involved in triptolide biosynthesis.</title>
        <authorList>
            <person name="Tu L."/>
            <person name="Su P."/>
            <person name="Zhang Z."/>
            <person name="Gao L."/>
            <person name="Wang J."/>
            <person name="Hu T."/>
            <person name="Zhou J."/>
            <person name="Zhang Y."/>
            <person name="Zhao Y."/>
            <person name="Liu Y."/>
            <person name="Song Y."/>
            <person name="Tong Y."/>
            <person name="Lu Y."/>
            <person name="Yang J."/>
            <person name="Xu C."/>
            <person name="Jia M."/>
            <person name="Peters R.J."/>
            <person name="Huang L."/>
            <person name="Gao W."/>
        </authorList>
    </citation>
    <scope>NUCLEOTIDE SEQUENCE [LARGE SCALE GENOMIC DNA]</scope>
    <source>
        <strain evidence="3">cv. XIE 37</strain>
        <tissue evidence="2">Leaf</tissue>
    </source>
</reference>
<proteinExistence type="predicted"/>
<feature type="compositionally biased region" description="Basic residues" evidence="1">
    <location>
        <begin position="26"/>
        <end position="41"/>
    </location>
</feature>
<dbReference type="EMBL" id="JAAARO010000015">
    <property type="protein sequence ID" value="KAF5735690.1"/>
    <property type="molecule type" value="Genomic_DNA"/>
</dbReference>
<evidence type="ECO:0000313" key="3">
    <source>
        <dbReference type="Proteomes" id="UP000593562"/>
    </source>
</evidence>
<dbReference type="InParanoid" id="A0A7J7CNM4"/>
<protein>
    <submittedName>
        <fullName evidence="2">Uncharacterized protein</fullName>
    </submittedName>
</protein>
<keyword evidence="3" id="KW-1185">Reference proteome</keyword>
<comment type="caution">
    <text evidence="2">The sequence shown here is derived from an EMBL/GenBank/DDBJ whole genome shotgun (WGS) entry which is preliminary data.</text>
</comment>
<name>A0A7J7CNM4_TRIWF</name>
<accession>A0A7J7CNM4</accession>
<dbReference type="AlphaFoldDB" id="A0A7J7CNM4"/>
<organism evidence="2 3">
    <name type="scientific">Tripterygium wilfordii</name>
    <name type="common">Thunder God vine</name>
    <dbReference type="NCBI Taxonomy" id="458696"/>
    <lineage>
        <taxon>Eukaryota</taxon>
        <taxon>Viridiplantae</taxon>
        <taxon>Streptophyta</taxon>
        <taxon>Embryophyta</taxon>
        <taxon>Tracheophyta</taxon>
        <taxon>Spermatophyta</taxon>
        <taxon>Magnoliopsida</taxon>
        <taxon>eudicotyledons</taxon>
        <taxon>Gunneridae</taxon>
        <taxon>Pentapetalae</taxon>
        <taxon>rosids</taxon>
        <taxon>fabids</taxon>
        <taxon>Celastrales</taxon>
        <taxon>Celastraceae</taxon>
        <taxon>Tripterygium</taxon>
    </lineage>
</organism>
<feature type="region of interest" description="Disordered" evidence="1">
    <location>
        <begin position="1"/>
        <end position="74"/>
    </location>
</feature>
<evidence type="ECO:0000256" key="1">
    <source>
        <dbReference type="SAM" id="MobiDB-lite"/>
    </source>
</evidence>
<evidence type="ECO:0000313" key="2">
    <source>
        <dbReference type="EMBL" id="KAF5735690.1"/>
    </source>
</evidence>
<dbReference type="Proteomes" id="UP000593562">
    <property type="component" value="Unassembled WGS sequence"/>
</dbReference>